<keyword evidence="1" id="KW-0472">Membrane</keyword>
<keyword evidence="4" id="KW-1185">Reference proteome</keyword>
<evidence type="ECO:0000256" key="1">
    <source>
        <dbReference type="SAM" id="Phobius"/>
    </source>
</evidence>
<reference evidence="3 4" key="1">
    <citation type="submission" date="2020-07" db="EMBL/GenBank/DDBJ databases">
        <title>Sequencing the genomes of 1000 actinobacteria strains.</title>
        <authorList>
            <person name="Klenk H.-P."/>
        </authorList>
    </citation>
    <scope>NUCLEOTIDE SEQUENCE [LARGE SCALE GENOMIC DNA]</scope>
    <source>
        <strain evidence="3 4">DSM 19970</strain>
    </source>
</reference>
<evidence type="ECO:0000313" key="3">
    <source>
        <dbReference type="EMBL" id="NYI42847.1"/>
    </source>
</evidence>
<organism evidence="3 4">
    <name type="scientific">Demequina lutea</name>
    <dbReference type="NCBI Taxonomy" id="431489"/>
    <lineage>
        <taxon>Bacteria</taxon>
        <taxon>Bacillati</taxon>
        <taxon>Actinomycetota</taxon>
        <taxon>Actinomycetes</taxon>
        <taxon>Micrococcales</taxon>
        <taxon>Demequinaceae</taxon>
        <taxon>Demequina</taxon>
    </lineage>
</organism>
<dbReference type="RefSeq" id="WP_238579440.1">
    <property type="nucleotide sequence ID" value="NZ_BBRC01000012.1"/>
</dbReference>
<dbReference type="Proteomes" id="UP000547973">
    <property type="component" value="Unassembled WGS sequence"/>
</dbReference>
<feature type="transmembrane region" description="Helical" evidence="1">
    <location>
        <begin position="25"/>
        <end position="47"/>
    </location>
</feature>
<evidence type="ECO:0000313" key="4">
    <source>
        <dbReference type="Proteomes" id="UP000547973"/>
    </source>
</evidence>
<comment type="caution">
    <text evidence="3">The sequence shown here is derived from an EMBL/GenBank/DDBJ whole genome shotgun (WGS) entry which is preliminary data.</text>
</comment>
<gene>
    <name evidence="3" type="ORF">BKA03_002966</name>
</gene>
<keyword evidence="1" id="KW-0812">Transmembrane</keyword>
<dbReference type="Pfam" id="PF07811">
    <property type="entry name" value="TadE"/>
    <property type="match status" value="1"/>
</dbReference>
<dbReference type="EMBL" id="JACBZO010000001">
    <property type="protein sequence ID" value="NYI42847.1"/>
    <property type="molecule type" value="Genomic_DNA"/>
</dbReference>
<accession>A0A7Y9ZCD9</accession>
<proteinExistence type="predicted"/>
<protein>
    <submittedName>
        <fullName evidence="3">Flp pilus assembly protein TadG</fullName>
    </submittedName>
</protein>
<sequence>MIPLRAVESGRESARELSHDEGNALVEFVLVSALVIALAMGVIQLALTLHVRNMMVSAASEGARLAATNDRGPQDGVERTEWLLAESLGGIETRVTAEDTTIDTAPAVKVTVSAPVPILGLWGAGTMTVSARAFEETARG</sequence>
<keyword evidence="1" id="KW-1133">Transmembrane helix</keyword>
<feature type="domain" description="TadE-like" evidence="2">
    <location>
        <begin position="22"/>
        <end position="64"/>
    </location>
</feature>
<dbReference type="AlphaFoldDB" id="A0A7Y9ZCD9"/>
<name>A0A7Y9ZCD9_9MICO</name>
<dbReference type="InterPro" id="IPR012495">
    <property type="entry name" value="TadE-like_dom"/>
</dbReference>
<evidence type="ECO:0000259" key="2">
    <source>
        <dbReference type="Pfam" id="PF07811"/>
    </source>
</evidence>